<reference evidence="1 2" key="1">
    <citation type="submission" date="2024-04" db="EMBL/GenBank/DDBJ databases">
        <title>whole genome sequencing of Lutimonas vermicola strain IMCC1616.</title>
        <authorList>
            <person name="Bae S.S."/>
        </authorList>
    </citation>
    <scope>NUCLEOTIDE SEQUENCE [LARGE SCALE GENOMIC DNA]</scope>
    <source>
        <strain evidence="1 2">IMCC1616</strain>
    </source>
</reference>
<dbReference type="SUPFAM" id="SSF53067">
    <property type="entry name" value="Actin-like ATPase domain"/>
    <property type="match status" value="1"/>
</dbReference>
<dbReference type="GO" id="GO:0016301">
    <property type="term" value="F:kinase activity"/>
    <property type="evidence" value="ECO:0007669"/>
    <property type="project" value="UniProtKB-KW"/>
</dbReference>
<dbReference type="PANTHER" id="PTHR30605:SF0">
    <property type="entry name" value="ANHYDRO-N-ACETYLMURAMIC ACID KINASE"/>
    <property type="match status" value="1"/>
</dbReference>
<dbReference type="Gene3D" id="3.30.420.40">
    <property type="match status" value="2"/>
</dbReference>
<dbReference type="InterPro" id="IPR005338">
    <property type="entry name" value="Anhydro_N_Ac-Mur_kinase"/>
</dbReference>
<dbReference type="PANTHER" id="PTHR30605">
    <property type="entry name" value="ANHYDRO-N-ACETYLMURAMIC ACID KINASE"/>
    <property type="match status" value="1"/>
</dbReference>
<sequence>MMNKNWYVIGLMSGTSLDGVDLVYVKISRNKAYDFEILETKSINYSEIWKNRLQKAFSFSGEKLTRLDADYGIYLGELVVDFIGENNIDKVDFIASHGHTIFHNPSQNYTLQIGSGAHLSTKTGKKVICDFRTQDVALGGQGAPLVPIGDQILFSEYDFCLNIGGFANVSYDNGSDRIAYDICPANIVLNLFTRLEGFDYDDKGKIASKGAVNKELLKKLDALEFYLQDQPKSLGYEYVIESILPIFSEFDLSFEDRLRTFVEHSASQIASSINEAASNFDEEELKVLITGGGALNDFMIQRIKDLTNAQIVIPSRDIIDFKEALLFAFLGVLKDQDEVNCLSSVTGAIKDHSSGVIYNV</sequence>
<protein>
    <submittedName>
        <fullName evidence="1">Anhydro-N-acetylmuramic acid kinase</fullName>
        <ecNumber evidence="1">2.7.1.170</ecNumber>
    </submittedName>
</protein>
<gene>
    <name evidence="1" type="ORF">AABB81_09030</name>
</gene>
<dbReference type="NCBIfam" id="NF007144">
    <property type="entry name" value="PRK09585.2-3"/>
    <property type="match status" value="1"/>
</dbReference>
<dbReference type="Proteomes" id="UP001474120">
    <property type="component" value="Unassembled WGS sequence"/>
</dbReference>
<evidence type="ECO:0000313" key="1">
    <source>
        <dbReference type="EMBL" id="MEL4456034.1"/>
    </source>
</evidence>
<keyword evidence="2" id="KW-1185">Reference proteome</keyword>
<keyword evidence="1" id="KW-0808">Transferase</keyword>
<proteinExistence type="predicted"/>
<dbReference type="RefSeq" id="WP_342160056.1">
    <property type="nucleotide sequence ID" value="NZ_JBCDNA010000002.1"/>
</dbReference>
<dbReference type="InterPro" id="IPR043129">
    <property type="entry name" value="ATPase_NBD"/>
</dbReference>
<evidence type="ECO:0000313" key="2">
    <source>
        <dbReference type="Proteomes" id="UP001474120"/>
    </source>
</evidence>
<comment type="caution">
    <text evidence="1">The sequence shown here is derived from an EMBL/GenBank/DDBJ whole genome shotgun (WGS) entry which is preliminary data.</text>
</comment>
<keyword evidence="1" id="KW-0418">Kinase</keyword>
<accession>A0ABU9L0S2</accession>
<dbReference type="EMBL" id="JBCDNA010000002">
    <property type="protein sequence ID" value="MEL4456034.1"/>
    <property type="molecule type" value="Genomic_DNA"/>
</dbReference>
<dbReference type="Pfam" id="PF03702">
    <property type="entry name" value="AnmK"/>
    <property type="match status" value="1"/>
</dbReference>
<dbReference type="EC" id="2.7.1.170" evidence="1"/>
<organism evidence="1 2">
    <name type="scientific">Lutimonas vermicola</name>
    <dbReference type="NCBI Taxonomy" id="414288"/>
    <lineage>
        <taxon>Bacteria</taxon>
        <taxon>Pseudomonadati</taxon>
        <taxon>Bacteroidota</taxon>
        <taxon>Flavobacteriia</taxon>
        <taxon>Flavobacteriales</taxon>
        <taxon>Flavobacteriaceae</taxon>
        <taxon>Lutimonas</taxon>
    </lineage>
</organism>
<name>A0ABU9L0S2_9FLAO</name>